<keyword evidence="3" id="KW-0378">Hydrolase</keyword>
<feature type="non-terminal residue" evidence="5">
    <location>
        <position position="157"/>
    </location>
</feature>
<dbReference type="EMBL" id="GALX01001708">
    <property type="protein sequence ID" value="JAB66758.1"/>
    <property type="molecule type" value="Transcribed_RNA"/>
</dbReference>
<organism evidence="5">
    <name type="scientific">Anoplophora glabripennis</name>
    <name type="common">Asian longhorn beetle</name>
    <name type="synonym">Anoplophora nobilis</name>
    <dbReference type="NCBI Taxonomy" id="217634"/>
    <lineage>
        <taxon>Eukaryota</taxon>
        <taxon>Metazoa</taxon>
        <taxon>Ecdysozoa</taxon>
        <taxon>Arthropoda</taxon>
        <taxon>Hexapoda</taxon>
        <taxon>Insecta</taxon>
        <taxon>Pterygota</taxon>
        <taxon>Neoptera</taxon>
        <taxon>Endopterygota</taxon>
        <taxon>Coleoptera</taxon>
        <taxon>Polyphaga</taxon>
        <taxon>Cucujiformia</taxon>
        <taxon>Chrysomeloidea</taxon>
        <taxon>Cerambycidae</taxon>
        <taxon>Lamiinae</taxon>
        <taxon>Lamiini</taxon>
        <taxon>Anoplophora</taxon>
    </lineage>
</organism>
<protein>
    <recommendedName>
        <fullName evidence="4">Ubiquitin-like protease family profile domain-containing protein</fullName>
    </recommendedName>
</protein>
<evidence type="ECO:0000256" key="2">
    <source>
        <dbReference type="ARBA" id="ARBA00022670"/>
    </source>
</evidence>
<evidence type="ECO:0000256" key="3">
    <source>
        <dbReference type="ARBA" id="ARBA00022801"/>
    </source>
</evidence>
<dbReference type="GO" id="GO:0006508">
    <property type="term" value="P:proteolysis"/>
    <property type="evidence" value="ECO:0007669"/>
    <property type="project" value="UniProtKB-KW"/>
</dbReference>
<accession>V5H1Q6</accession>
<sequence length="157" mass="18441">ILPDNVLILPISRNRNHWCLGIIDFGVQTITYLDPRGENRRDIEQFKTAVETFIQQYKKFKKINISIDANWTLANIPHILQKDTYNCGVYVTYFLNQYVTNKSLLVPKDMNAYRAELQEILLICSDDMKEKCIKCGITVQNETYRKCNTCNRLFHQT</sequence>
<dbReference type="AlphaFoldDB" id="V5H1Q6"/>
<evidence type="ECO:0000259" key="4">
    <source>
        <dbReference type="PROSITE" id="PS50600"/>
    </source>
</evidence>
<dbReference type="Pfam" id="PF02902">
    <property type="entry name" value="Peptidase_C48"/>
    <property type="match status" value="1"/>
</dbReference>
<evidence type="ECO:0000313" key="5">
    <source>
        <dbReference type="EMBL" id="JAB66758.1"/>
    </source>
</evidence>
<dbReference type="InterPro" id="IPR038765">
    <property type="entry name" value="Papain-like_cys_pep_sf"/>
</dbReference>
<reference evidence="5" key="1">
    <citation type="submission" date="2013-07" db="EMBL/GenBank/DDBJ databases">
        <title>Midgut Transcriptome Profiling of Anoplphora glabripennis, a Lignocellulose Degrading, Wood-Boring Cerambycid.</title>
        <authorList>
            <person name="Scully E.D."/>
            <person name="Hoover K."/>
            <person name="Carlson J.E."/>
            <person name="Tien M."/>
            <person name="Geib S.M."/>
        </authorList>
    </citation>
    <scope>NUCLEOTIDE SEQUENCE</scope>
</reference>
<dbReference type="InterPro" id="IPR003653">
    <property type="entry name" value="Peptidase_C48_C"/>
</dbReference>
<proteinExistence type="inferred from homology"/>
<dbReference type="Gene3D" id="3.40.395.10">
    <property type="entry name" value="Adenoviral Proteinase, Chain A"/>
    <property type="match status" value="1"/>
</dbReference>
<comment type="similarity">
    <text evidence="1">Belongs to the peptidase C48 family.</text>
</comment>
<dbReference type="GO" id="GO:0008234">
    <property type="term" value="F:cysteine-type peptidase activity"/>
    <property type="evidence" value="ECO:0007669"/>
    <property type="project" value="InterPro"/>
</dbReference>
<keyword evidence="2" id="KW-0645">Protease</keyword>
<dbReference type="SUPFAM" id="SSF54001">
    <property type="entry name" value="Cysteine proteinases"/>
    <property type="match status" value="1"/>
</dbReference>
<feature type="non-terminal residue" evidence="5">
    <location>
        <position position="1"/>
    </location>
</feature>
<dbReference type="PROSITE" id="PS50600">
    <property type="entry name" value="ULP_PROTEASE"/>
    <property type="match status" value="1"/>
</dbReference>
<name>V5H1Q6_ANOGL</name>
<evidence type="ECO:0000256" key="1">
    <source>
        <dbReference type="ARBA" id="ARBA00005234"/>
    </source>
</evidence>
<feature type="domain" description="Ubiquitin-like protease family profile" evidence="4">
    <location>
        <begin position="1"/>
        <end position="98"/>
    </location>
</feature>